<dbReference type="GO" id="GO:0003729">
    <property type="term" value="F:mRNA binding"/>
    <property type="evidence" value="ECO:0007669"/>
    <property type="project" value="TreeGrafter"/>
</dbReference>
<dbReference type="InterPro" id="IPR034104">
    <property type="entry name" value="Lsm1"/>
</dbReference>
<dbReference type="Pfam" id="PF01423">
    <property type="entry name" value="LSM"/>
    <property type="match status" value="1"/>
</dbReference>
<evidence type="ECO:0000256" key="2">
    <source>
        <dbReference type="ARBA" id="ARBA00022490"/>
    </source>
</evidence>
<dbReference type="PROSITE" id="PS52002">
    <property type="entry name" value="SM"/>
    <property type="match status" value="1"/>
</dbReference>
<dbReference type="SUPFAM" id="SSF50182">
    <property type="entry name" value="Sm-like ribonucleoproteins"/>
    <property type="match status" value="1"/>
</dbReference>
<keyword evidence="9" id="KW-1185">Reference proteome</keyword>
<dbReference type="InterPro" id="IPR044642">
    <property type="entry name" value="PTHR15588"/>
</dbReference>
<comment type="function">
    <text evidence="6">Probably involved with other LSm subunits in the general process of degradation of mRNAs.</text>
</comment>
<keyword evidence="4 6" id="KW-0694">RNA-binding</keyword>
<dbReference type="Proteomes" id="UP000886998">
    <property type="component" value="Unassembled WGS sequence"/>
</dbReference>
<dbReference type="InterPro" id="IPR047575">
    <property type="entry name" value="Sm"/>
</dbReference>
<evidence type="ECO:0000256" key="3">
    <source>
        <dbReference type="ARBA" id="ARBA00022664"/>
    </source>
</evidence>
<dbReference type="PANTHER" id="PTHR15588:SF8">
    <property type="entry name" value="U6 SNRNA-ASSOCIATED SM-LIKE PROTEIN LSM1"/>
    <property type="match status" value="1"/>
</dbReference>
<dbReference type="OrthoDB" id="422364at2759"/>
<evidence type="ECO:0000256" key="4">
    <source>
        <dbReference type="ARBA" id="ARBA00022884"/>
    </source>
</evidence>
<accession>A0A8X7CPY3</accession>
<dbReference type="EMBL" id="BMAV01020400">
    <property type="protein sequence ID" value="GFY73835.1"/>
    <property type="molecule type" value="Genomic_DNA"/>
</dbReference>
<sequence>MPKHLSYEKEKNIFPEVIPGAVSLLQHLDKRLYVWLRDGRMYVGKLRSVDQFANLLLYESFERVYFNNEYGDIPQGVLIIRGENVSLLGEMKEDQHWRYYAKEILAAVVQKEKKKLKINKLKTLAYWKRGLVFTAEDYF</sequence>
<evidence type="ECO:0000313" key="8">
    <source>
        <dbReference type="EMBL" id="GFY73835.1"/>
    </source>
</evidence>
<protein>
    <recommendedName>
        <fullName evidence="6">U6 snRNA-associated Sm-like protein LSm1</fullName>
    </recommendedName>
</protein>
<dbReference type="InterPro" id="IPR001163">
    <property type="entry name" value="Sm_dom_euk/arc"/>
</dbReference>
<dbReference type="GO" id="GO:0000290">
    <property type="term" value="P:deadenylation-dependent decapping of nuclear-transcribed mRNA"/>
    <property type="evidence" value="ECO:0007669"/>
    <property type="project" value="TreeGrafter"/>
</dbReference>
<dbReference type="GO" id="GO:0000932">
    <property type="term" value="C:P-body"/>
    <property type="evidence" value="ECO:0007669"/>
    <property type="project" value="UniProtKB-SubCell"/>
</dbReference>
<evidence type="ECO:0000256" key="5">
    <source>
        <dbReference type="ARBA" id="ARBA00023274"/>
    </source>
</evidence>
<dbReference type="AlphaFoldDB" id="A0A8X7CPY3"/>
<name>A0A8X7CPY3_9ARAC</name>
<dbReference type="SMART" id="SM00651">
    <property type="entry name" value="Sm"/>
    <property type="match status" value="1"/>
</dbReference>
<dbReference type="PANTHER" id="PTHR15588">
    <property type="entry name" value="LSM1"/>
    <property type="match status" value="1"/>
</dbReference>
<dbReference type="Gene3D" id="2.30.30.100">
    <property type="match status" value="1"/>
</dbReference>
<evidence type="ECO:0000256" key="1">
    <source>
        <dbReference type="ARBA" id="ARBA00006850"/>
    </source>
</evidence>
<dbReference type="GO" id="GO:1990904">
    <property type="term" value="C:ribonucleoprotein complex"/>
    <property type="evidence" value="ECO:0007669"/>
    <property type="project" value="UniProtKB-KW"/>
</dbReference>
<comment type="subcellular location">
    <subcellularLocation>
        <location evidence="6">Cytoplasm</location>
    </subcellularLocation>
    <subcellularLocation>
        <location evidence="6">Cytoplasm</location>
        <location evidence="6">P-body</location>
    </subcellularLocation>
</comment>
<evidence type="ECO:0000256" key="6">
    <source>
        <dbReference type="RuleBase" id="RU365047"/>
    </source>
</evidence>
<comment type="caution">
    <text evidence="8">The sequence shown here is derived from an EMBL/GenBank/DDBJ whole genome shotgun (WGS) entry which is preliminary data.</text>
</comment>
<reference evidence="8" key="1">
    <citation type="submission" date="2020-08" db="EMBL/GenBank/DDBJ databases">
        <title>Multicomponent nature underlies the extraordinary mechanical properties of spider dragline silk.</title>
        <authorList>
            <person name="Kono N."/>
            <person name="Nakamura H."/>
            <person name="Mori M."/>
            <person name="Yoshida Y."/>
            <person name="Ohtoshi R."/>
            <person name="Malay A.D."/>
            <person name="Moran D.A.P."/>
            <person name="Tomita M."/>
            <person name="Numata K."/>
            <person name="Arakawa K."/>
        </authorList>
    </citation>
    <scope>NUCLEOTIDE SEQUENCE</scope>
</reference>
<comment type="subunit">
    <text evidence="6">LSm subunits form a heteromer with a donut shape.</text>
</comment>
<keyword evidence="3 6" id="KW-0507">mRNA processing</keyword>
<keyword evidence="5 6" id="KW-0687">Ribonucleoprotein</keyword>
<organism evidence="8 9">
    <name type="scientific">Trichonephila inaurata madagascariensis</name>
    <dbReference type="NCBI Taxonomy" id="2747483"/>
    <lineage>
        <taxon>Eukaryota</taxon>
        <taxon>Metazoa</taxon>
        <taxon>Ecdysozoa</taxon>
        <taxon>Arthropoda</taxon>
        <taxon>Chelicerata</taxon>
        <taxon>Arachnida</taxon>
        <taxon>Araneae</taxon>
        <taxon>Araneomorphae</taxon>
        <taxon>Entelegynae</taxon>
        <taxon>Araneoidea</taxon>
        <taxon>Nephilidae</taxon>
        <taxon>Trichonephila</taxon>
        <taxon>Trichonephila inaurata</taxon>
    </lineage>
</organism>
<dbReference type="GO" id="GO:1990726">
    <property type="term" value="C:Lsm1-7-Pat1 complex"/>
    <property type="evidence" value="ECO:0007669"/>
    <property type="project" value="TreeGrafter"/>
</dbReference>
<dbReference type="InterPro" id="IPR010920">
    <property type="entry name" value="LSM_dom_sf"/>
</dbReference>
<proteinExistence type="inferred from homology"/>
<dbReference type="GO" id="GO:0006397">
    <property type="term" value="P:mRNA processing"/>
    <property type="evidence" value="ECO:0007669"/>
    <property type="project" value="UniProtKB-UniRule"/>
</dbReference>
<keyword evidence="2 6" id="KW-0963">Cytoplasm</keyword>
<evidence type="ECO:0000313" key="9">
    <source>
        <dbReference type="Proteomes" id="UP000886998"/>
    </source>
</evidence>
<dbReference type="CDD" id="cd01728">
    <property type="entry name" value="LSm1"/>
    <property type="match status" value="1"/>
</dbReference>
<comment type="similarity">
    <text evidence="1 6">Belongs to the snRNP Sm proteins family.</text>
</comment>
<feature type="domain" description="Sm" evidence="7">
    <location>
        <begin position="19"/>
        <end position="94"/>
    </location>
</feature>
<gene>
    <name evidence="8" type="primary">Lsm1</name>
    <name evidence="6" type="synonym">LSM1</name>
    <name evidence="8" type="ORF">TNIN_276881</name>
</gene>
<evidence type="ECO:0000259" key="7">
    <source>
        <dbReference type="PROSITE" id="PS52002"/>
    </source>
</evidence>